<dbReference type="Gene3D" id="3.30.450.20">
    <property type="entry name" value="PAS domain"/>
    <property type="match status" value="1"/>
</dbReference>
<evidence type="ECO:0000256" key="7">
    <source>
        <dbReference type="ARBA" id="ARBA00029500"/>
    </source>
</evidence>
<protein>
    <recommendedName>
        <fullName evidence="7">HTH-type transcriptional regulatory protein TyrR</fullName>
    </recommendedName>
</protein>
<dbReference type="Proteomes" id="UP000199053">
    <property type="component" value="Unassembled WGS sequence"/>
</dbReference>
<dbReference type="PROSITE" id="PS00688">
    <property type="entry name" value="SIGMA54_INTERACT_3"/>
    <property type="match status" value="1"/>
</dbReference>
<keyword evidence="1" id="KW-0547">Nucleotide-binding</keyword>
<dbReference type="Pfam" id="PF18024">
    <property type="entry name" value="HTH_50"/>
    <property type="match status" value="1"/>
</dbReference>
<accession>A0A1G9B8N1</accession>
<dbReference type="Pfam" id="PF00158">
    <property type="entry name" value="Sigma54_activat"/>
    <property type="match status" value="1"/>
</dbReference>
<evidence type="ECO:0000256" key="6">
    <source>
        <dbReference type="ARBA" id="ARBA00023163"/>
    </source>
</evidence>
<dbReference type="Gene3D" id="3.40.50.300">
    <property type="entry name" value="P-loop containing nucleotide triphosphate hydrolases"/>
    <property type="match status" value="1"/>
</dbReference>
<evidence type="ECO:0000259" key="9">
    <source>
        <dbReference type="PROSITE" id="PS50112"/>
    </source>
</evidence>
<dbReference type="PROSITE" id="PS00676">
    <property type="entry name" value="SIGMA54_INTERACT_2"/>
    <property type="match status" value="1"/>
</dbReference>
<evidence type="ECO:0000259" key="8">
    <source>
        <dbReference type="PROSITE" id="PS50045"/>
    </source>
</evidence>
<dbReference type="SUPFAM" id="SSF55785">
    <property type="entry name" value="PYP-like sensor domain (PAS domain)"/>
    <property type="match status" value="1"/>
</dbReference>
<dbReference type="InterPro" id="IPR035965">
    <property type="entry name" value="PAS-like_dom_sf"/>
</dbReference>
<dbReference type="PROSITE" id="PS50112">
    <property type="entry name" value="PAS"/>
    <property type="match status" value="1"/>
</dbReference>
<name>A0A1G9B8N1_9BACT</name>
<dbReference type="RefSeq" id="WP_092157359.1">
    <property type="nucleotide sequence ID" value="NZ_FNGA01000001.1"/>
</dbReference>
<evidence type="ECO:0000256" key="2">
    <source>
        <dbReference type="ARBA" id="ARBA00022797"/>
    </source>
</evidence>
<dbReference type="CDD" id="cd00130">
    <property type="entry name" value="PAS"/>
    <property type="match status" value="1"/>
</dbReference>
<keyword evidence="4" id="KW-0805">Transcription regulation</keyword>
<evidence type="ECO:0000256" key="1">
    <source>
        <dbReference type="ARBA" id="ARBA00022741"/>
    </source>
</evidence>
<dbReference type="InterPro" id="IPR025943">
    <property type="entry name" value="Sigma_54_int_dom_ATP-bd_2"/>
</dbReference>
<evidence type="ECO:0000256" key="3">
    <source>
        <dbReference type="ARBA" id="ARBA00022840"/>
    </source>
</evidence>
<dbReference type="InterPro" id="IPR003593">
    <property type="entry name" value="AAA+_ATPase"/>
</dbReference>
<dbReference type="InterPro" id="IPR002078">
    <property type="entry name" value="Sigma_54_int"/>
</dbReference>
<dbReference type="PROSITE" id="PS50045">
    <property type="entry name" value="SIGMA54_INTERACT_4"/>
    <property type="match status" value="1"/>
</dbReference>
<dbReference type="Pfam" id="PF00989">
    <property type="entry name" value="PAS"/>
    <property type="match status" value="1"/>
</dbReference>
<feature type="domain" description="PAS" evidence="9">
    <location>
        <begin position="10"/>
        <end position="54"/>
    </location>
</feature>
<dbReference type="InterPro" id="IPR058031">
    <property type="entry name" value="AAA_lid_NorR"/>
</dbReference>
<dbReference type="GO" id="GO:0003677">
    <property type="term" value="F:DNA binding"/>
    <property type="evidence" value="ECO:0007669"/>
    <property type="project" value="UniProtKB-KW"/>
</dbReference>
<feature type="domain" description="Sigma-54 factor interaction" evidence="8">
    <location>
        <begin position="145"/>
        <end position="373"/>
    </location>
</feature>
<dbReference type="AlphaFoldDB" id="A0A1G9B8N1"/>
<dbReference type="Gene3D" id="1.10.10.60">
    <property type="entry name" value="Homeodomain-like"/>
    <property type="match status" value="1"/>
</dbReference>
<proteinExistence type="predicted"/>
<dbReference type="Pfam" id="PF25601">
    <property type="entry name" value="AAA_lid_14"/>
    <property type="match status" value="1"/>
</dbReference>
<dbReference type="SUPFAM" id="SSF52540">
    <property type="entry name" value="P-loop containing nucleoside triphosphate hydrolases"/>
    <property type="match status" value="1"/>
</dbReference>
<organism evidence="10 11">
    <name type="scientific">Maridesulfovibrio ferrireducens</name>
    <dbReference type="NCBI Taxonomy" id="246191"/>
    <lineage>
        <taxon>Bacteria</taxon>
        <taxon>Pseudomonadati</taxon>
        <taxon>Thermodesulfobacteriota</taxon>
        <taxon>Desulfovibrionia</taxon>
        <taxon>Desulfovibrionales</taxon>
        <taxon>Desulfovibrionaceae</taxon>
        <taxon>Maridesulfovibrio</taxon>
    </lineage>
</organism>
<dbReference type="PANTHER" id="PTHR32071">
    <property type="entry name" value="TRANSCRIPTIONAL REGULATORY PROTEIN"/>
    <property type="match status" value="1"/>
</dbReference>
<gene>
    <name evidence="10" type="ORF">SAMN05660337_0198</name>
</gene>
<dbReference type="NCBIfam" id="TIGR00229">
    <property type="entry name" value="sensory_box"/>
    <property type="match status" value="1"/>
</dbReference>
<dbReference type="CDD" id="cd00009">
    <property type="entry name" value="AAA"/>
    <property type="match status" value="1"/>
</dbReference>
<dbReference type="STRING" id="246191.SAMN05660337_0198"/>
<evidence type="ECO:0000313" key="11">
    <source>
        <dbReference type="Proteomes" id="UP000199053"/>
    </source>
</evidence>
<evidence type="ECO:0000256" key="5">
    <source>
        <dbReference type="ARBA" id="ARBA00023125"/>
    </source>
</evidence>
<keyword evidence="6" id="KW-0804">Transcription</keyword>
<dbReference type="SMART" id="SM00091">
    <property type="entry name" value="PAS"/>
    <property type="match status" value="1"/>
</dbReference>
<dbReference type="Gene3D" id="1.10.8.60">
    <property type="match status" value="1"/>
</dbReference>
<dbReference type="InterPro" id="IPR025944">
    <property type="entry name" value="Sigma_54_int_dom_CS"/>
</dbReference>
<keyword evidence="3" id="KW-0067">ATP-binding</keyword>
<keyword evidence="5" id="KW-0238">DNA-binding</keyword>
<evidence type="ECO:0000256" key="4">
    <source>
        <dbReference type="ARBA" id="ARBA00023015"/>
    </source>
</evidence>
<dbReference type="OrthoDB" id="9763792at2"/>
<dbReference type="GO" id="GO:0006355">
    <property type="term" value="P:regulation of DNA-templated transcription"/>
    <property type="evidence" value="ECO:0007669"/>
    <property type="project" value="InterPro"/>
</dbReference>
<dbReference type="PANTHER" id="PTHR32071:SF57">
    <property type="entry name" value="C4-DICARBOXYLATE TRANSPORT TRANSCRIPTIONAL REGULATORY PROTEIN DCTD"/>
    <property type="match status" value="1"/>
</dbReference>
<dbReference type="InterPro" id="IPR000014">
    <property type="entry name" value="PAS"/>
</dbReference>
<sequence length="455" mass="51507">MNKTEHFGLDFETFAKLIDNLHDEIIIYDNNYRMLYVNKACERHYGFSQQEMINMPFWDVVEKHNSWDRPILPLVYEKKIPVKQEQKTYLGLDVLTIAIPLLNENREVQYVLLSIRDNFHEGRILHPEDLIFDQEDPASARPEDLIYHSKLMEQTVNAARKVGSISAPCLLLGESGCGKSLLAKFIHANGKRADKPFIVVNCAAIPQELFESELFGHVEGAFSGATKSRGGLFAKAEGGTLFLDEISELPLPMQAKLLYAVQELEYRPVGSSSTVKADVRILAASNRNMDRMVESGAFRQDLYFRLNVFDIIIPPLRDRLDDLIPLLHFFLNRYGKAHGKGKRFSSNAQKVLCLYSWPGNIRELAHLVERLVVTVEDDIINVDHLPSSIYETTCNYLSPILGAGSLDEAMQAVERQLVLDAYAEHGSSRKVAAALKISQSRASRLIRTYTHTTKP</sequence>
<reference evidence="11" key="1">
    <citation type="submission" date="2016-10" db="EMBL/GenBank/DDBJ databases">
        <authorList>
            <person name="Varghese N."/>
            <person name="Submissions S."/>
        </authorList>
    </citation>
    <scope>NUCLEOTIDE SEQUENCE [LARGE SCALE GENOMIC DNA]</scope>
    <source>
        <strain evidence="11">DSM 16995</strain>
    </source>
</reference>
<keyword evidence="11" id="KW-1185">Reference proteome</keyword>
<evidence type="ECO:0000313" key="10">
    <source>
        <dbReference type="EMBL" id="SDK35891.1"/>
    </source>
</evidence>
<dbReference type="InterPro" id="IPR027417">
    <property type="entry name" value="P-loop_NTPase"/>
</dbReference>
<keyword evidence="2" id="KW-0058">Aromatic hydrocarbons catabolism</keyword>
<dbReference type="SMART" id="SM00382">
    <property type="entry name" value="AAA"/>
    <property type="match status" value="1"/>
</dbReference>
<dbReference type="EMBL" id="FNGA01000001">
    <property type="protein sequence ID" value="SDK35891.1"/>
    <property type="molecule type" value="Genomic_DNA"/>
</dbReference>
<dbReference type="InterPro" id="IPR030828">
    <property type="entry name" value="HTH_TyrR"/>
</dbReference>
<dbReference type="FunFam" id="3.40.50.300:FF:000006">
    <property type="entry name" value="DNA-binding transcriptional regulator NtrC"/>
    <property type="match status" value="1"/>
</dbReference>
<dbReference type="GO" id="GO:0005524">
    <property type="term" value="F:ATP binding"/>
    <property type="evidence" value="ECO:0007669"/>
    <property type="project" value="UniProtKB-KW"/>
</dbReference>
<dbReference type="InterPro" id="IPR013767">
    <property type="entry name" value="PAS_fold"/>
</dbReference>